<accession>A0A368GGP5</accession>
<reference evidence="2 3" key="1">
    <citation type="submission" date="2014-10" db="EMBL/GenBank/DDBJ databases">
        <title>Draft genome of the hookworm Ancylostoma caninum.</title>
        <authorList>
            <person name="Mitreva M."/>
        </authorList>
    </citation>
    <scope>NUCLEOTIDE SEQUENCE [LARGE SCALE GENOMIC DNA]</scope>
    <source>
        <strain evidence="2 3">Baltimore</strain>
    </source>
</reference>
<dbReference type="EMBL" id="JOJR01000194">
    <property type="protein sequence ID" value="RCN42429.1"/>
    <property type="molecule type" value="Genomic_DNA"/>
</dbReference>
<gene>
    <name evidence="2" type="ORF">ANCCAN_11578</name>
</gene>
<evidence type="ECO:0000313" key="2">
    <source>
        <dbReference type="EMBL" id="RCN42429.1"/>
    </source>
</evidence>
<protein>
    <submittedName>
        <fullName evidence="2">Uncharacterized protein</fullName>
    </submittedName>
</protein>
<proteinExistence type="predicted"/>
<evidence type="ECO:0000256" key="1">
    <source>
        <dbReference type="SAM" id="MobiDB-lite"/>
    </source>
</evidence>
<keyword evidence="3" id="KW-1185">Reference proteome</keyword>
<name>A0A368GGP5_ANCCA</name>
<sequence>MTQKQLTQHYHSNEANRSRMKKARDTFVKVRFHPSIGELIHSDQQVATAAVKDALKFLDALLDHSEWTRHATKSVDSRIGHLERIAHFLRMRQPVLSYTPQSLDIMWSLHPEPHSCNGKLDKCLADALCSLHNHSVATAMVARVQQISGEHAQSWSMFK</sequence>
<dbReference type="AlphaFoldDB" id="A0A368GGP5"/>
<comment type="caution">
    <text evidence="2">The sequence shown here is derived from an EMBL/GenBank/DDBJ whole genome shotgun (WGS) entry which is preliminary data.</text>
</comment>
<feature type="compositionally biased region" description="Polar residues" evidence="1">
    <location>
        <begin position="1"/>
        <end position="10"/>
    </location>
</feature>
<feature type="region of interest" description="Disordered" evidence="1">
    <location>
        <begin position="1"/>
        <end position="21"/>
    </location>
</feature>
<dbReference type="OrthoDB" id="5865552at2759"/>
<organism evidence="2 3">
    <name type="scientific">Ancylostoma caninum</name>
    <name type="common">Dog hookworm</name>
    <dbReference type="NCBI Taxonomy" id="29170"/>
    <lineage>
        <taxon>Eukaryota</taxon>
        <taxon>Metazoa</taxon>
        <taxon>Ecdysozoa</taxon>
        <taxon>Nematoda</taxon>
        <taxon>Chromadorea</taxon>
        <taxon>Rhabditida</taxon>
        <taxon>Rhabditina</taxon>
        <taxon>Rhabditomorpha</taxon>
        <taxon>Strongyloidea</taxon>
        <taxon>Ancylostomatidae</taxon>
        <taxon>Ancylostomatinae</taxon>
        <taxon>Ancylostoma</taxon>
    </lineage>
</organism>
<feature type="compositionally biased region" description="Basic and acidic residues" evidence="1">
    <location>
        <begin position="11"/>
        <end position="21"/>
    </location>
</feature>
<dbReference type="Proteomes" id="UP000252519">
    <property type="component" value="Unassembled WGS sequence"/>
</dbReference>
<evidence type="ECO:0000313" key="3">
    <source>
        <dbReference type="Proteomes" id="UP000252519"/>
    </source>
</evidence>